<dbReference type="CDD" id="cd00093">
    <property type="entry name" value="HTH_XRE"/>
    <property type="match status" value="1"/>
</dbReference>
<dbReference type="GO" id="GO:0003677">
    <property type="term" value="F:DNA binding"/>
    <property type="evidence" value="ECO:0007669"/>
    <property type="project" value="InterPro"/>
</dbReference>
<organism evidence="2 3">
    <name type="scientific">Bacillus inaquosorum KCTC 13429</name>
    <dbReference type="NCBI Taxonomy" id="1236548"/>
    <lineage>
        <taxon>Bacteria</taxon>
        <taxon>Bacillati</taxon>
        <taxon>Bacillota</taxon>
        <taxon>Bacilli</taxon>
        <taxon>Bacillales</taxon>
        <taxon>Bacillaceae</taxon>
        <taxon>Bacillus</taxon>
    </lineage>
</organism>
<proteinExistence type="predicted"/>
<reference evidence="2 3" key="1">
    <citation type="journal article" date="2014" name="Syst. Appl. Microbiol.">
        <title>Genomic insights into the taxonomic status of the three subspecies of Bacillus subtilis.</title>
        <authorList>
            <person name="Yi H."/>
            <person name="Chun J."/>
            <person name="Cha C.J."/>
        </authorList>
    </citation>
    <scope>NUCLEOTIDE SEQUENCE [LARGE SCALE GENOMIC DNA]</scope>
    <source>
        <strain evidence="2 3">KCTC 13429</strain>
    </source>
</reference>
<evidence type="ECO:0000313" key="2">
    <source>
        <dbReference type="EMBL" id="ELS62222.1"/>
    </source>
</evidence>
<dbReference type="EMBL" id="AMXN01000002">
    <property type="protein sequence ID" value="ELS62222.1"/>
    <property type="molecule type" value="Genomic_DNA"/>
</dbReference>
<comment type="caution">
    <text evidence="2">The sequence shown here is derived from an EMBL/GenBank/DDBJ whole genome shotgun (WGS) entry which is preliminary data.</text>
</comment>
<dbReference type="Proteomes" id="UP000011182">
    <property type="component" value="Unassembled WGS sequence"/>
</dbReference>
<dbReference type="InterPro" id="IPR001387">
    <property type="entry name" value="Cro/C1-type_HTH"/>
</dbReference>
<accession>A0A9W5PDX3</accession>
<dbReference type="NCBIfam" id="NF038310">
    <property type="entry name" value="lysogeny_AimR"/>
    <property type="match status" value="1"/>
</dbReference>
<dbReference type="PROSITE" id="PS50943">
    <property type="entry name" value="HTH_CROC1"/>
    <property type="match status" value="1"/>
</dbReference>
<sequence length="393" mass="46675">MSEDIVDVRNHLKRIIESSDEKQKEIADKIGISAAHLSKFLNGQEISLWMVLEIVRYLDKDNEVEIMRQCCLEATKKNIKTAFEYAHSKSLDSVTCMLLNKTLDGNNRELKEWAIVYQWQLWSKYNRVYSEVDYLEMLKKLQPNSHDLKTLLQILEMLCFYYSEKYDLSLHYIKKIHNMLPEIKDPFIKKAFLSRTDEALANMHLKFENEIDKSRVAAEKLIERNFSVNSVTNGYFILGLSYLFESYEKTSNFLKKGIQLNNTKERYFVANDLREQLAIANLFWNKPVPKEYIVTDFIKSVVNKVNLKYFYDDKYYSALAFYFDGRRERSQEKLLLSLHVFCEKKDYFRANLPKMELLKLGVDYNILKREVKISEKDNYRSFDYFSNSTSICF</sequence>
<dbReference type="Pfam" id="PF22871">
    <property type="entry name" value="AimR"/>
    <property type="match status" value="1"/>
</dbReference>
<feature type="domain" description="HTH cro/C1-type" evidence="1">
    <location>
        <begin position="23"/>
        <end position="66"/>
    </location>
</feature>
<protein>
    <submittedName>
        <fullName evidence="2">Spore transcriptional regulator</fullName>
    </submittedName>
</protein>
<dbReference type="InterPro" id="IPR047705">
    <property type="entry name" value="AimR-like"/>
</dbReference>
<evidence type="ECO:0000259" key="1">
    <source>
        <dbReference type="PROSITE" id="PS50943"/>
    </source>
</evidence>
<gene>
    <name evidence="2" type="ORF">BSI_13010</name>
</gene>
<dbReference type="Gene3D" id="1.10.260.40">
    <property type="entry name" value="lambda repressor-like DNA-binding domains"/>
    <property type="match status" value="1"/>
</dbReference>
<keyword evidence="3" id="KW-1185">Reference proteome</keyword>
<dbReference type="SUPFAM" id="SSF47413">
    <property type="entry name" value="lambda repressor-like DNA-binding domains"/>
    <property type="match status" value="1"/>
</dbReference>
<evidence type="ECO:0000313" key="3">
    <source>
        <dbReference type="Proteomes" id="UP000011182"/>
    </source>
</evidence>
<dbReference type="InterPro" id="IPR010982">
    <property type="entry name" value="Lambda_DNA-bd_dom_sf"/>
</dbReference>
<name>A0A9W5PDX3_9BACI</name>
<dbReference type="AlphaFoldDB" id="A0A9W5PDX3"/>